<evidence type="ECO:0000259" key="5">
    <source>
        <dbReference type="Pfam" id="PF01951"/>
    </source>
</evidence>
<dbReference type="Gene3D" id="3.55.10.10">
    <property type="entry name" value="Archease domain"/>
    <property type="match status" value="1"/>
</dbReference>
<protein>
    <recommendedName>
        <fullName evidence="5">Archease domain-containing protein</fullName>
    </recommendedName>
</protein>
<evidence type="ECO:0000256" key="2">
    <source>
        <dbReference type="ARBA" id="ARBA00022694"/>
    </source>
</evidence>
<accession>A0A381QPS6</accession>
<evidence type="ECO:0000256" key="3">
    <source>
        <dbReference type="ARBA" id="ARBA00022723"/>
    </source>
</evidence>
<dbReference type="InterPro" id="IPR023572">
    <property type="entry name" value="Archease_dom"/>
</dbReference>
<gene>
    <name evidence="6" type="ORF">METZ01_LOCUS33954</name>
</gene>
<dbReference type="InterPro" id="IPR036820">
    <property type="entry name" value="Archease_dom_sf"/>
</dbReference>
<keyword evidence="2" id="KW-0819">tRNA processing</keyword>
<dbReference type="Pfam" id="PF01951">
    <property type="entry name" value="Archease"/>
    <property type="match status" value="1"/>
</dbReference>
<sequence length="158" mass="17152">MSWWVLPTTADVGLRTFSADAAGAMAEAALGLQAVQTSEGALDGMANLAVSTGEWEVEVPNGDMERGLVRWLEEVLYRGHAEDQWLVDASISIENGLIRAQVSWVDTREVDLVIEVKAVTLHELALRELALGELVIGVEPEIPSFEGPGWMAQVILDI</sequence>
<dbReference type="AlphaFoldDB" id="A0A381QPS6"/>
<dbReference type="SUPFAM" id="SSF69819">
    <property type="entry name" value="MTH1598-like"/>
    <property type="match status" value="1"/>
</dbReference>
<organism evidence="6">
    <name type="scientific">marine metagenome</name>
    <dbReference type="NCBI Taxonomy" id="408172"/>
    <lineage>
        <taxon>unclassified sequences</taxon>
        <taxon>metagenomes</taxon>
        <taxon>ecological metagenomes</taxon>
    </lineage>
</organism>
<evidence type="ECO:0000256" key="4">
    <source>
        <dbReference type="ARBA" id="ARBA00022837"/>
    </source>
</evidence>
<evidence type="ECO:0000256" key="1">
    <source>
        <dbReference type="ARBA" id="ARBA00007963"/>
    </source>
</evidence>
<dbReference type="GO" id="GO:0046872">
    <property type="term" value="F:metal ion binding"/>
    <property type="evidence" value="ECO:0007669"/>
    <property type="project" value="UniProtKB-KW"/>
</dbReference>
<reference evidence="6" key="1">
    <citation type="submission" date="2018-05" db="EMBL/GenBank/DDBJ databases">
        <authorList>
            <person name="Lanie J.A."/>
            <person name="Ng W.-L."/>
            <person name="Kazmierczak K.M."/>
            <person name="Andrzejewski T.M."/>
            <person name="Davidsen T.M."/>
            <person name="Wayne K.J."/>
            <person name="Tettelin H."/>
            <person name="Glass J.I."/>
            <person name="Rusch D."/>
            <person name="Podicherti R."/>
            <person name="Tsui H.-C.T."/>
            <person name="Winkler M.E."/>
        </authorList>
    </citation>
    <scope>NUCLEOTIDE SEQUENCE</scope>
</reference>
<dbReference type="EMBL" id="UINC01001454">
    <property type="protein sequence ID" value="SUZ81100.1"/>
    <property type="molecule type" value="Genomic_DNA"/>
</dbReference>
<keyword evidence="4" id="KW-0106">Calcium</keyword>
<name>A0A381QPS6_9ZZZZ</name>
<evidence type="ECO:0000313" key="6">
    <source>
        <dbReference type="EMBL" id="SUZ81100.1"/>
    </source>
</evidence>
<dbReference type="GO" id="GO:0008033">
    <property type="term" value="P:tRNA processing"/>
    <property type="evidence" value="ECO:0007669"/>
    <property type="project" value="UniProtKB-KW"/>
</dbReference>
<proteinExistence type="inferred from homology"/>
<comment type="similarity">
    <text evidence="1">Belongs to the archease family.</text>
</comment>
<feature type="domain" description="Archease" evidence="5">
    <location>
        <begin position="5"/>
        <end position="158"/>
    </location>
</feature>
<keyword evidence="3" id="KW-0479">Metal-binding</keyword>